<reference evidence="3" key="1">
    <citation type="submission" date="2013-09" db="EMBL/GenBank/DDBJ databases">
        <title>Corchorus olitorius genome sequencing.</title>
        <authorList>
            <person name="Alam M."/>
            <person name="Haque M.S."/>
            <person name="Islam M.S."/>
            <person name="Emdad E.M."/>
            <person name="Islam M.M."/>
            <person name="Ahmed B."/>
            <person name="Halim A."/>
            <person name="Hossen Q.M.M."/>
            <person name="Hossain M.Z."/>
            <person name="Ahmed R."/>
            <person name="Khan M.M."/>
            <person name="Islam R."/>
            <person name="Rashid M.M."/>
            <person name="Khan S.A."/>
            <person name="Rahman M.S."/>
            <person name="Alam M."/>
            <person name="Yahiya A.S."/>
            <person name="Khan M.S."/>
            <person name="Azam M.S."/>
            <person name="Haque T."/>
            <person name="Lashkar M.Z.H."/>
            <person name="Akhand A.I."/>
            <person name="Morshed G."/>
            <person name="Roy S."/>
            <person name="Uddin K.S."/>
            <person name="Rabeya T."/>
            <person name="Hossain A.S."/>
            <person name="Chowdhury A."/>
            <person name="Snigdha A.R."/>
            <person name="Mortoza M.S."/>
            <person name="Matin S.A."/>
            <person name="Hoque S.M.E."/>
            <person name="Islam M.K."/>
            <person name="Roy D.K."/>
            <person name="Haider R."/>
            <person name="Moosa M.M."/>
            <person name="Elias S.M."/>
            <person name="Hasan A.M."/>
            <person name="Jahan S."/>
            <person name="Shafiuddin M."/>
            <person name="Mahmood N."/>
            <person name="Shommy N.S."/>
        </authorList>
    </citation>
    <scope>NUCLEOTIDE SEQUENCE [LARGE SCALE GENOMIC DNA]</scope>
    <source>
        <strain evidence="3">cv. O-4</strain>
    </source>
</reference>
<name>A0A1R3I841_9ROSI</name>
<protein>
    <submittedName>
        <fullName evidence="2">Uncharacterized protein</fullName>
    </submittedName>
</protein>
<gene>
    <name evidence="2" type="ORF">COLO4_24678</name>
</gene>
<proteinExistence type="predicted"/>
<evidence type="ECO:0000313" key="2">
    <source>
        <dbReference type="EMBL" id="OMO78753.1"/>
    </source>
</evidence>
<feature type="region of interest" description="Disordered" evidence="1">
    <location>
        <begin position="37"/>
        <end position="57"/>
    </location>
</feature>
<evidence type="ECO:0000256" key="1">
    <source>
        <dbReference type="SAM" id="MobiDB-lite"/>
    </source>
</evidence>
<accession>A0A1R3I841</accession>
<keyword evidence="3" id="KW-1185">Reference proteome</keyword>
<dbReference type="Proteomes" id="UP000187203">
    <property type="component" value="Unassembled WGS sequence"/>
</dbReference>
<dbReference type="AlphaFoldDB" id="A0A1R3I841"/>
<feature type="compositionally biased region" description="Polar residues" evidence="1">
    <location>
        <begin position="43"/>
        <end position="57"/>
    </location>
</feature>
<organism evidence="2 3">
    <name type="scientific">Corchorus olitorius</name>
    <dbReference type="NCBI Taxonomy" id="93759"/>
    <lineage>
        <taxon>Eukaryota</taxon>
        <taxon>Viridiplantae</taxon>
        <taxon>Streptophyta</taxon>
        <taxon>Embryophyta</taxon>
        <taxon>Tracheophyta</taxon>
        <taxon>Spermatophyta</taxon>
        <taxon>Magnoliopsida</taxon>
        <taxon>eudicotyledons</taxon>
        <taxon>Gunneridae</taxon>
        <taxon>Pentapetalae</taxon>
        <taxon>rosids</taxon>
        <taxon>malvids</taxon>
        <taxon>Malvales</taxon>
        <taxon>Malvaceae</taxon>
        <taxon>Grewioideae</taxon>
        <taxon>Apeibeae</taxon>
        <taxon>Corchorus</taxon>
    </lineage>
</organism>
<dbReference type="EMBL" id="AWUE01018695">
    <property type="protein sequence ID" value="OMO78753.1"/>
    <property type="molecule type" value="Genomic_DNA"/>
</dbReference>
<comment type="caution">
    <text evidence="2">The sequence shown here is derived from an EMBL/GenBank/DDBJ whole genome shotgun (WGS) entry which is preliminary data.</text>
</comment>
<evidence type="ECO:0000313" key="3">
    <source>
        <dbReference type="Proteomes" id="UP000187203"/>
    </source>
</evidence>
<sequence length="57" mass="6558">MERRRLTKRRRLDQGGLLIELPCSVFFFLLDQLLSSSSSSKFDTNPSFPSLQTAPRL</sequence>